<gene>
    <name evidence="2" type="ORF">HGA05_07130</name>
</gene>
<feature type="transmembrane region" description="Helical" evidence="1">
    <location>
        <begin position="7"/>
        <end position="26"/>
    </location>
</feature>
<reference evidence="2 3" key="1">
    <citation type="submission" date="2020-04" db="EMBL/GenBank/DDBJ databases">
        <title>MicrobeNet Type strains.</title>
        <authorList>
            <person name="Nicholson A.C."/>
        </authorList>
    </citation>
    <scope>NUCLEOTIDE SEQUENCE [LARGE SCALE GENOMIC DNA]</scope>
    <source>
        <strain evidence="2 3">ATCC BAA-14</strain>
    </source>
</reference>
<comment type="caution">
    <text evidence="2">The sequence shown here is derived from an EMBL/GenBank/DDBJ whole genome shotgun (WGS) entry which is preliminary data.</text>
</comment>
<dbReference type="AlphaFoldDB" id="A0A846WHX4"/>
<evidence type="ECO:0000313" key="3">
    <source>
        <dbReference type="Proteomes" id="UP000563898"/>
    </source>
</evidence>
<dbReference type="EMBL" id="JAAXPC010000003">
    <property type="protein sequence ID" value="NKY01342.1"/>
    <property type="molecule type" value="Genomic_DNA"/>
</dbReference>
<organism evidence="2 3">
    <name type="scientific">Gordonia polyisoprenivorans</name>
    <dbReference type="NCBI Taxonomy" id="84595"/>
    <lineage>
        <taxon>Bacteria</taxon>
        <taxon>Bacillati</taxon>
        <taxon>Actinomycetota</taxon>
        <taxon>Actinomycetes</taxon>
        <taxon>Mycobacteriales</taxon>
        <taxon>Gordoniaceae</taxon>
        <taxon>Gordonia</taxon>
    </lineage>
</organism>
<evidence type="ECO:0000256" key="1">
    <source>
        <dbReference type="SAM" id="Phobius"/>
    </source>
</evidence>
<accession>A0A846WHX4</accession>
<feature type="transmembrane region" description="Helical" evidence="1">
    <location>
        <begin position="46"/>
        <end position="63"/>
    </location>
</feature>
<name>A0A846WHX4_9ACTN</name>
<evidence type="ECO:0000313" key="2">
    <source>
        <dbReference type="EMBL" id="NKY01342.1"/>
    </source>
</evidence>
<keyword evidence="1" id="KW-0472">Membrane</keyword>
<proteinExistence type="predicted"/>
<feature type="transmembrane region" description="Helical" evidence="1">
    <location>
        <begin position="99"/>
        <end position="119"/>
    </location>
</feature>
<dbReference type="Pfam" id="PF14248">
    <property type="entry name" value="DUF4345"/>
    <property type="match status" value="1"/>
</dbReference>
<dbReference type="InterPro" id="IPR025597">
    <property type="entry name" value="DUF4345"/>
</dbReference>
<dbReference type="Proteomes" id="UP000563898">
    <property type="component" value="Unassembled WGS sequence"/>
</dbReference>
<dbReference type="RefSeq" id="WP_006372298.1">
    <property type="nucleotide sequence ID" value="NZ_JAAXPC010000003.1"/>
</dbReference>
<sequence length="131" mass="14228">MLTVFRIWLVVFGLVVLGIALAHLLFGQTTYIGGGTVNATMDSDLRFFNVLFAAYGIGFLWAAGDLVGRARVVDLLGLLFFLGGLARLLAWATSGAPSWFYMLMTPIELVIPIVNHLLLRAVTPTPTTPMT</sequence>
<keyword evidence="1" id="KW-0812">Transmembrane</keyword>
<feature type="transmembrane region" description="Helical" evidence="1">
    <location>
        <begin position="75"/>
        <end position="93"/>
    </location>
</feature>
<protein>
    <submittedName>
        <fullName evidence="2">DUF4345 domain-containing protein</fullName>
    </submittedName>
</protein>
<keyword evidence="1" id="KW-1133">Transmembrane helix</keyword>